<feature type="transmembrane region" description="Helical" evidence="7">
    <location>
        <begin position="113"/>
        <end position="132"/>
    </location>
</feature>
<dbReference type="RefSeq" id="WP_171164510.1">
    <property type="nucleotide sequence ID" value="NZ_CP053073.1"/>
</dbReference>
<dbReference type="PANTHER" id="PTHR40043">
    <property type="entry name" value="UPF0719 INNER MEMBRANE PROTEIN YJFL"/>
    <property type="match status" value="1"/>
</dbReference>
<comment type="similarity">
    <text evidence="2">Belongs to the UPF0719 family.</text>
</comment>
<reference evidence="8 9" key="1">
    <citation type="submission" date="2020-04" db="EMBL/GenBank/DDBJ databases">
        <title>Usitatibacter rugosus gen. nov., sp. nov. and Usitatibacter palustris sp. nov., novel members of Usitatibacteraceae fam. nov. within the order Nitrosomonadales isolated from soil.</title>
        <authorList>
            <person name="Huber K.J."/>
            <person name="Neumann-Schaal M."/>
            <person name="Geppert A."/>
            <person name="Luckner M."/>
            <person name="Wanner G."/>
            <person name="Overmann J."/>
        </authorList>
    </citation>
    <scope>NUCLEOTIDE SEQUENCE [LARGE SCALE GENOMIC DNA]</scope>
    <source>
        <strain evidence="8 9">Swamp67</strain>
    </source>
</reference>
<sequence>MRQVLDSFAGFDNFLVYLAISLVLLATFVALYVRITPHREFQLIREGNMAAAFSLSGAILGFIVPLSAAIRFSVNLADMAIWGLIALAVQIAAFVVVRVMVPTITDDIVAGKAAQGFFLGTLSLGVGMLNGACMSF</sequence>
<evidence type="ECO:0000256" key="6">
    <source>
        <dbReference type="ARBA" id="ARBA00023136"/>
    </source>
</evidence>
<evidence type="ECO:0000256" key="3">
    <source>
        <dbReference type="ARBA" id="ARBA00022475"/>
    </source>
</evidence>
<dbReference type="PANTHER" id="PTHR40043:SF1">
    <property type="entry name" value="UPF0719 INNER MEMBRANE PROTEIN YJFL"/>
    <property type="match status" value="1"/>
</dbReference>
<evidence type="ECO:0000256" key="7">
    <source>
        <dbReference type="SAM" id="Phobius"/>
    </source>
</evidence>
<evidence type="ECO:0000256" key="4">
    <source>
        <dbReference type="ARBA" id="ARBA00022692"/>
    </source>
</evidence>
<dbReference type="InterPro" id="IPR007140">
    <property type="entry name" value="DUF350"/>
</dbReference>
<dbReference type="InParanoid" id="A0A6M4HCG2"/>
<feature type="transmembrane region" description="Helical" evidence="7">
    <location>
        <begin position="47"/>
        <end position="68"/>
    </location>
</feature>
<dbReference type="GO" id="GO:0005886">
    <property type="term" value="C:plasma membrane"/>
    <property type="evidence" value="ECO:0007669"/>
    <property type="project" value="UniProtKB-SubCell"/>
</dbReference>
<dbReference type="KEGG" id="upl:DSM104440_03263"/>
<dbReference type="AlphaFoldDB" id="A0A6M4HCG2"/>
<keyword evidence="4 7" id="KW-0812">Transmembrane</keyword>
<name>A0A6M4HCG2_9PROT</name>
<evidence type="ECO:0000313" key="8">
    <source>
        <dbReference type="EMBL" id="QJR16428.1"/>
    </source>
</evidence>
<keyword evidence="6 7" id="KW-0472">Membrane</keyword>
<proteinExistence type="inferred from homology"/>
<accession>A0A6M4HCG2</accession>
<dbReference type="EMBL" id="CP053073">
    <property type="protein sequence ID" value="QJR16428.1"/>
    <property type="molecule type" value="Genomic_DNA"/>
</dbReference>
<protein>
    <recommendedName>
        <fullName evidence="10">DUF350 domain-containing protein</fullName>
    </recommendedName>
</protein>
<dbReference type="FunCoup" id="A0A6M4HCG2">
    <property type="interactions" value="6"/>
</dbReference>
<comment type="subcellular location">
    <subcellularLocation>
        <location evidence="1">Cell membrane</location>
        <topology evidence="1">Multi-pass membrane protein</topology>
    </subcellularLocation>
</comment>
<evidence type="ECO:0000313" key="9">
    <source>
        <dbReference type="Proteomes" id="UP000503096"/>
    </source>
</evidence>
<dbReference type="Proteomes" id="UP000503096">
    <property type="component" value="Chromosome"/>
</dbReference>
<dbReference type="Pfam" id="PF03994">
    <property type="entry name" value="DUF350"/>
    <property type="match status" value="1"/>
</dbReference>
<keyword evidence="3" id="KW-1003">Cell membrane</keyword>
<evidence type="ECO:0000256" key="5">
    <source>
        <dbReference type="ARBA" id="ARBA00022989"/>
    </source>
</evidence>
<feature type="transmembrane region" description="Helical" evidence="7">
    <location>
        <begin position="14"/>
        <end position="35"/>
    </location>
</feature>
<feature type="transmembrane region" description="Helical" evidence="7">
    <location>
        <begin position="80"/>
        <end position="101"/>
    </location>
</feature>
<keyword evidence="5 7" id="KW-1133">Transmembrane helix</keyword>
<evidence type="ECO:0008006" key="10">
    <source>
        <dbReference type="Google" id="ProtNLM"/>
    </source>
</evidence>
<gene>
    <name evidence="8" type="ORF">DSM104440_03263</name>
</gene>
<evidence type="ECO:0000256" key="2">
    <source>
        <dbReference type="ARBA" id="ARBA00005779"/>
    </source>
</evidence>
<organism evidence="8 9">
    <name type="scientific">Usitatibacter palustris</name>
    <dbReference type="NCBI Taxonomy" id="2732487"/>
    <lineage>
        <taxon>Bacteria</taxon>
        <taxon>Pseudomonadati</taxon>
        <taxon>Pseudomonadota</taxon>
        <taxon>Betaproteobacteria</taxon>
        <taxon>Nitrosomonadales</taxon>
        <taxon>Usitatibacteraceae</taxon>
        <taxon>Usitatibacter</taxon>
    </lineage>
</organism>
<keyword evidence="9" id="KW-1185">Reference proteome</keyword>
<evidence type="ECO:0000256" key="1">
    <source>
        <dbReference type="ARBA" id="ARBA00004651"/>
    </source>
</evidence>